<gene>
    <name evidence="2" type="ORF">UX60_C0020G0002</name>
</gene>
<keyword evidence="1" id="KW-1133">Transmembrane helix</keyword>
<accession>A0A0G1QFA5</accession>
<comment type="caution">
    <text evidence="2">The sequence shown here is derived from an EMBL/GenBank/DDBJ whole genome shotgun (WGS) entry which is preliminary data.</text>
</comment>
<reference evidence="2 3" key="1">
    <citation type="journal article" date="2015" name="Nature">
        <title>rRNA introns, odd ribosomes, and small enigmatic genomes across a large radiation of phyla.</title>
        <authorList>
            <person name="Brown C.T."/>
            <person name="Hug L.A."/>
            <person name="Thomas B.C."/>
            <person name="Sharon I."/>
            <person name="Castelle C.J."/>
            <person name="Singh A."/>
            <person name="Wilkins M.J."/>
            <person name="Williams K.H."/>
            <person name="Banfield J.F."/>
        </authorList>
    </citation>
    <scope>NUCLEOTIDE SEQUENCE [LARGE SCALE GENOMIC DNA]</scope>
</reference>
<sequence>MRAARANALRLPGNRAISAPVAGNLLTVLVVFATVTVFGQAVALAALAAELVEADAKVAAPDPAAPDAEALTHFLSVETVTILLPPVATAAAALELELELELELDEPVDPDEWLPDELAAPALELAPAPAEADTPPTEAEVAAELEEDDELELELEATITLGVAIIATSATRERIKYFIILLPINLHLLLKPIRPLVQEGTGEALPIWQNFPGSATYSVARTGRGRSITSSNDS</sequence>
<dbReference type="EMBL" id="LCMV01000020">
    <property type="protein sequence ID" value="KKU43624.1"/>
    <property type="molecule type" value="Genomic_DNA"/>
</dbReference>
<keyword evidence="1" id="KW-0472">Membrane</keyword>
<keyword evidence="1" id="KW-0812">Transmembrane</keyword>
<organism evidence="2 3">
    <name type="scientific">Berkelbacteria bacterium GW2011_GWA2_46_7</name>
    <dbReference type="NCBI Taxonomy" id="1618335"/>
    <lineage>
        <taxon>Bacteria</taxon>
        <taxon>Candidatus Berkelbacteria</taxon>
    </lineage>
</organism>
<name>A0A0G1QFA5_9BACT</name>
<feature type="transmembrane region" description="Helical" evidence="1">
    <location>
        <begin position="21"/>
        <end position="48"/>
    </location>
</feature>
<evidence type="ECO:0000256" key="1">
    <source>
        <dbReference type="SAM" id="Phobius"/>
    </source>
</evidence>
<evidence type="ECO:0000313" key="3">
    <source>
        <dbReference type="Proteomes" id="UP000034487"/>
    </source>
</evidence>
<proteinExistence type="predicted"/>
<evidence type="ECO:0000313" key="2">
    <source>
        <dbReference type="EMBL" id="KKU43624.1"/>
    </source>
</evidence>
<protein>
    <submittedName>
        <fullName evidence="2">Uncharacterized protein</fullName>
    </submittedName>
</protein>
<dbReference type="Proteomes" id="UP000034487">
    <property type="component" value="Unassembled WGS sequence"/>
</dbReference>
<dbReference type="AlphaFoldDB" id="A0A0G1QFA5"/>